<keyword evidence="8" id="KW-1185">Reference proteome</keyword>
<evidence type="ECO:0000313" key="4">
    <source>
        <dbReference type="EMBL" id="AWZ37660.1"/>
    </source>
</evidence>
<dbReference type="Proteomes" id="UP000250153">
    <property type="component" value="Chromosome"/>
</dbReference>
<dbReference type="RefSeq" id="WP_089135379.1">
    <property type="nucleotide sequence ID" value="NZ_BDFM01000158.1"/>
</dbReference>
<dbReference type="PANTHER" id="PTHR33449">
    <property type="entry name" value="NUCLEOID-ASSOCIATED PROTEIN YBAB"/>
    <property type="match status" value="1"/>
</dbReference>
<evidence type="ECO:0000313" key="11">
    <source>
        <dbReference type="Proteomes" id="UP000306855"/>
    </source>
</evidence>
<dbReference type="PANTHER" id="PTHR33449:SF1">
    <property type="entry name" value="NUCLEOID-ASSOCIATED PROTEIN YBAB"/>
    <property type="match status" value="1"/>
</dbReference>
<dbReference type="KEGG" id="lmur:CPS94_01355"/>
<dbReference type="GO" id="GO:0003677">
    <property type="term" value="F:DNA binding"/>
    <property type="evidence" value="ECO:0007669"/>
    <property type="project" value="UniProtKB-UniRule"/>
</dbReference>
<accession>A0A2Z4W1T1</accession>
<sequence length="104" mass="11887">MMMRGMNMQGMMKQMQKLQKQMQKDQEELHATIFEGHASDDAVVVKFTGDHKMTDIVIKEEAVDPDDVDMLQDLVIMAVNDAMAKIDDQTQKTMGKYSRNMPGF</sequence>
<dbReference type="GeneID" id="48465765"/>
<organism evidence="6 10">
    <name type="scientific">Ligilactobacillus murinus</name>
    <dbReference type="NCBI Taxonomy" id="1622"/>
    <lineage>
        <taxon>Bacteria</taxon>
        <taxon>Bacillati</taxon>
        <taxon>Bacillota</taxon>
        <taxon>Bacilli</taxon>
        <taxon>Lactobacillales</taxon>
        <taxon>Lactobacillaceae</taxon>
        <taxon>Ligilactobacillus</taxon>
    </lineage>
</organism>
<evidence type="ECO:0000256" key="2">
    <source>
        <dbReference type="HAMAP-Rule" id="MF_00274"/>
    </source>
</evidence>
<dbReference type="Gene3D" id="3.30.1310.10">
    <property type="entry name" value="Nucleoid-associated protein YbaB-like domain"/>
    <property type="match status" value="1"/>
</dbReference>
<comment type="function">
    <text evidence="2">Binds to DNA and alters its conformation. May be involved in regulation of gene expression, nucleoid organization and DNA protection.</text>
</comment>
<reference evidence="8 9" key="1">
    <citation type="submission" date="2017-09" db="EMBL/GenBank/DDBJ databases">
        <title>Predominant Lactobacillus spp. isolated from feces of mice subjected to short-term calorie restriction.</title>
        <authorList>
            <person name="Zhang C."/>
            <person name="Zhao L."/>
            <person name="Pan F."/>
        </authorList>
    </citation>
    <scope>NUCLEOTIDE SEQUENCE [LARGE SCALE GENOMIC DNA]</scope>
    <source>
        <strain evidence="5 8">CR141</strain>
        <strain evidence="4 9">CR147</strain>
    </source>
</reference>
<feature type="compositionally biased region" description="Low complexity" evidence="3">
    <location>
        <begin position="1"/>
        <end position="21"/>
    </location>
</feature>
<dbReference type="InterPro" id="IPR036894">
    <property type="entry name" value="YbaB-like_sf"/>
</dbReference>
<dbReference type="Proteomes" id="UP000289316">
    <property type="component" value="Unassembled WGS sequence"/>
</dbReference>
<dbReference type="HAMAP" id="MF_00274">
    <property type="entry name" value="DNA_YbaB_EbfC"/>
    <property type="match status" value="1"/>
</dbReference>
<reference evidence="7 11" key="3">
    <citation type="submission" date="2019-04" db="EMBL/GenBank/DDBJ databases">
        <title>Microbes associate with the intestines of laboratory mice.</title>
        <authorList>
            <person name="Navarre W."/>
            <person name="Wong E."/>
            <person name="Huang K."/>
            <person name="Tropini C."/>
            <person name="Ng K."/>
            <person name="Yu B."/>
        </authorList>
    </citation>
    <scope>NUCLEOTIDE SEQUENCE [LARGE SCALE GENOMIC DNA]</scope>
    <source>
        <strain evidence="7 11">NM26_J9</strain>
    </source>
</reference>
<comment type="subcellular location">
    <subcellularLocation>
        <location evidence="2">Cytoplasm</location>
        <location evidence="2">Nucleoid</location>
    </subcellularLocation>
</comment>
<dbReference type="EMBL" id="CP023566">
    <property type="protein sequence ID" value="AWZ41350.1"/>
    <property type="molecule type" value="Genomic_DNA"/>
</dbReference>
<evidence type="ECO:0000313" key="10">
    <source>
        <dbReference type="Proteomes" id="UP000289316"/>
    </source>
</evidence>
<keyword evidence="1 2" id="KW-0238">DNA-binding</keyword>
<dbReference type="OrthoDB" id="9795263at2"/>
<name>A0A2Z4W1T1_9LACO</name>
<evidence type="ECO:0000313" key="8">
    <source>
        <dbReference type="Proteomes" id="UP000250143"/>
    </source>
</evidence>
<dbReference type="STRING" id="1622.GCA_001953785_02130"/>
<keyword evidence="2" id="KW-0963">Cytoplasm</keyword>
<evidence type="ECO:0000256" key="1">
    <source>
        <dbReference type="ARBA" id="ARBA00023125"/>
    </source>
</evidence>
<dbReference type="PIRSF" id="PIRSF004555">
    <property type="entry name" value="UCP004555"/>
    <property type="match status" value="1"/>
</dbReference>
<dbReference type="Proteomes" id="UP000306855">
    <property type="component" value="Unassembled WGS sequence"/>
</dbReference>
<evidence type="ECO:0000313" key="7">
    <source>
        <dbReference type="EMBL" id="TGY56085.1"/>
    </source>
</evidence>
<dbReference type="SUPFAM" id="SSF82607">
    <property type="entry name" value="YbaB-like"/>
    <property type="match status" value="1"/>
</dbReference>
<dbReference type="Pfam" id="PF02575">
    <property type="entry name" value="YbaB_DNA_bd"/>
    <property type="match status" value="1"/>
</dbReference>
<comment type="subunit">
    <text evidence="2">Homodimer.</text>
</comment>
<reference evidence="6 10" key="2">
    <citation type="submission" date="2018-09" db="EMBL/GenBank/DDBJ databases">
        <title>Murine metabolic-syndrome-specific gut microbial biobank.</title>
        <authorList>
            <person name="Liu C."/>
        </authorList>
    </citation>
    <scope>NUCLEOTIDE SEQUENCE [LARGE SCALE GENOMIC DNA]</scope>
    <source>
        <strain evidence="6 10">C-30</strain>
    </source>
</reference>
<gene>
    <name evidence="5" type="ORF">CPQ89_10115</name>
    <name evidence="4" type="ORF">CPS94_01355</name>
    <name evidence="6" type="ORF">D6C19_08710</name>
    <name evidence="7" type="ORF">E5340_04085</name>
</gene>
<dbReference type="NCBIfam" id="TIGR00103">
    <property type="entry name" value="DNA_YbaB_EbfC"/>
    <property type="match status" value="1"/>
</dbReference>
<comment type="similarity">
    <text evidence="2">Belongs to the YbaB/EbfC family.</text>
</comment>
<dbReference type="EMBL" id="CP023565">
    <property type="protein sequence ID" value="AWZ37660.1"/>
    <property type="molecule type" value="Genomic_DNA"/>
</dbReference>
<feature type="region of interest" description="Disordered" evidence="3">
    <location>
        <begin position="1"/>
        <end position="26"/>
    </location>
</feature>
<evidence type="ECO:0000313" key="9">
    <source>
        <dbReference type="Proteomes" id="UP000250153"/>
    </source>
</evidence>
<proteinExistence type="inferred from homology"/>
<dbReference type="GO" id="GO:0005829">
    <property type="term" value="C:cytosol"/>
    <property type="evidence" value="ECO:0007669"/>
    <property type="project" value="TreeGrafter"/>
</dbReference>
<dbReference type="GO" id="GO:0043590">
    <property type="term" value="C:bacterial nucleoid"/>
    <property type="evidence" value="ECO:0007669"/>
    <property type="project" value="UniProtKB-UniRule"/>
</dbReference>
<evidence type="ECO:0000313" key="6">
    <source>
        <dbReference type="EMBL" id="RXV70482.1"/>
    </source>
</evidence>
<dbReference type="Proteomes" id="UP000250143">
    <property type="component" value="Chromosome"/>
</dbReference>
<dbReference type="AlphaFoldDB" id="A0A2Z4W1T1"/>
<dbReference type="EMBL" id="SRYK01000013">
    <property type="protein sequence ID" value="TGY56085.1"/>
    <property type="molecule type" value="Genomic_DNA"/>
</dbReference>
<evidence type="ECO:0000313" key="5">
    <source>
        <dbReference type="EMBL" id="AWZ41350.1"/>
    </source>
</evidence>
<protein>
    <recommendedName>
        <fullName evidence="2">Nucleoid-associated protein CPQ89_10115</fullName>
    </recommendedName>
</protein>
<dbReference type="EMBL" id="QZFR01000071">
    <property type="protein sequence ID" value="RXV70482.1"/>
    <property type="molecule type" value="Genomic_DNA"/>
</dbReference>
<evidence type="ECO:0000256" key="3">
    <source>
        <dbReference type="SAM" id="MobiDB-lite"/>
    </source>
</evidence>
<dbReference type="InterPro" id="IPR004401">
    <property type="entry name" value="YbaB/EbfC"/>
</dbReference>